<sequence length="220" mass="24475">MPLTHTTWAPAVKAKLTSDYLDRVAMFINQNYQFEENIFPPREKIFAALETPPLPGTKVVIMGQDPYHEIGQAQGLSFSVPDDVPAPPSLQNILKELSTDIGQRQSHDLTSWAEQGVLLLNAVLTVPEGRANAHQGLIWEPLTDALIQIASEDSAPKVFILWGKFAQSKRRFVDESKHLVITSAHPSPLSAYRGFFGSQPFSKANAYLSTHNRTAIDWLK</sequence>
<keyword evidence="8 9" id="KW-0234">DNA repair</keyword>
<dbReference type="GO" id="GO:0005737">
    <property type="term" value="C:cytoplasm"/>
    <property type="evidence" value="ECO:0007669"/>
    <property type="project" value="UniProtKB-SubCell"/>
</dbReference>
<evidence type="ECO:0000256" key="11">
    <source>
        <dbReference type="RuleBase" id="RU003780"/>
    </source>
</evidence>
<dbReference type="NCBIfam" id="NF003588">
    <property type="entry name" value="PRK05254.1-1"/>
    <property type="match status" value="1"/>
</dbReference>
<dbReference type="EMBL" id="MPLS01000004">
    <property type="protein sequence ID" value="ORI98431.1"/>
    <property type="molecule type" value="Genomic_DNA"/>
</dbReference>
<name>A0A1X0VFG9_LEUPS</name>
<comment type="function">
    <text evidence="2 9 11">Excises uracil residues from the DNA which can arise as a result of misincorporation of dUMP residues by DNA polymerase or due to deamination of cytosine.</text>
</comment>
<dbReference type="NCBIfam" id="NF003592">
    <property type="entry name" value="PRK05254.1-5"/>
    <property type="match status" value="1"/>
</dbReference>
<evidence type="ECO:0000313" key="13">
    <source>
        <dbReference type="EMBL" id="ORI98431.1"/>
    </source>
</evidence>
<evidence type="ECO:0000256" key="8">
    <source>
        <dbReference type="ARBA" id="ARBA00023204"/>
    </source>
</evidence>
<evidence type="ECO:0000256" key="5">
    <source>
        <dbReference type="ARBA" id="ARBA00018429"/>
    </source>
</evidence>
<gene>
    <name evidence="9" type="primary">ung</name>
    <name evidence="13" type="ORF">BMR96_02030</name>
</gene>
<dbReference type="HAMAP" id="MF_00148">
    <property type="entry name" value="UDG"/>
    <property type="match status" value="1"/>
</dbReference>
<evidence type="ECO:0000259" key="12">
    <source>
        <dbReference type="SMART" id="SM00986"/>
    </source>
</evidence>
<evidence type="ECO:0000256" key="6">
    <source>
        <dbReference type="ARBA" id="ARBA00022763"/>
    </source>
</evidence>
<dbReference type="InterPro" id="IPR036895">
    <property type="entry name" value="Uracil-DNA_glycosylase-like_sf"/>
</dbReference>
<reference evidence="13 14" key="1">
    <citation type="journal article" date="2017" name="Front. Microbiol.">
        <title>Genomic Characterization of Dairy Associated Leuconostoc Species and Diversity of Leuconostocs in Undefined Mixed Mesophilic Starter Cultures.</title>
        <authorList>
            <person name="Frantzen C.A."/>
            <person name="Kot W."/>
            <person name="Pedersen T.B."/>
            <person name="Ardo Y.M."/>
            <person name="Broadbent J.R."/>
            <person name="Neve H."/>
            <person name="Hansen L.H."/>
            <person name="Dal Bello F."/>
            <person name="Ostlie H.M."/>
            <person name="Kleppen H.P."/>
            <person name="Vogensen F.K."/>
            <person name="Holo H."/>
        </authorList>
    </citation>
    <scope>NUCLEOTIDE SEQUENCE [LARGE SCALE GENOMIC DNA]</scope>
    <source>
        <strain evidence="13 14">LMGCF08</strain>
    </source>
</reference>
<keyword evidence="6 9" id="KW-0227">DNA damage</keyword>
<evidence type="ECO:0000256" key="9">
    <source>
        <dbReference type="HAMAP-Rule" id="MF_00148"/>
    </source>
</evidence>
<evidence type="ECO:0000256" key="10">
    <source>
        <dbReference type="PROSITE-ProRule" id="PRU10072"/>
    </source>
</evidence>
<comment type="similarity">
    <text evidence="3 9 11">Belongs to the uracil-DNA glycosylase (UDG) superfamily. UNG family.</text>
</comment>
<dbReference type="InterPro" id="IPR005122">
    <property type="entry name" value="Uracil-DNA_glycosylase-like"/>
</dbReference>
<evidence type="ECO:0000256" key="4">
    <source>
        <dbReference type="ARBA" id="ARBA00012030"/>
    </source>
</evidence>
<dbReference type="Gene3D" id="3.40.470.10">
    <property type="entry name" value="Uracil-DNA glycosylase-like domain"/>
    <property type="match status" value="1"/>
</dbReference>
<evidence type="ECO:0000256" key="3">
    <source>
        <dbReference type="ARBA" id="ARBA00008184"/>
    </source>
</evidence>
<dbReference type="eggNOG" id="COG0692">
    <property type="taxonomic scope" value="Bacteria"/>
</dbReference>
<dbReference type="PANTHER" id="PTHR11264">
    <property type="entry name" value="URACIL-DNA GLYCOSYLASE"/>
    <property type="match status" value="1"/>
</dbReference>
<comment type="catalytic activity">
    <reaction evidence="1 9 11">
        <text>Hydrolyzes single-stranded DNA or mismatched double-stranded DNA and polynucleotides, releasing free uracil.</text>
        <dbReference type="EC" id="3.2.2.27"/>
    </reaction>
</comment>
<dbReference type="EC" id="3.2.2.27" evidence="4 9"/>
<dbReference type="PANTHER" id="PTHR11264:SF0">
    <property type="entry name" value="URACIL-DNA GLYCOSYLASE"/>
    <property type="match status" value="1"/>
</dbReference>
<accession>A0A1X0VFG9</accession>
<evidence type="ECO:0000256" key="1">
    <source>
        <dbReference type="ARBA" id="ARBA00001400"/>
    </source>
</evidence>
<dbReference type="Proteomes" id="UP000192288">
    <property type="component" value="Unassembled WGS sequence"/>
</dbReference>
<dbReference type="Pfam" id="PF03167">
    <property type="entry name" value="UDG"/>
    <property type="match status" value="1"/>
</dbReference>
<dbReference type="SMART" id="SM00987">
    <property type="entry name" value="UreE_C"/>
    <property type="match status" value="1"/>
</dbReference>
<keyword evidence="9" id="KW-0963">Cytoplasm</keyword>
<dbReference type="SUPFAM" id="SSF52141">
    <property type="entry name" value="Uracil-DNA glycosylase-like"/>
    <property type="match status" value="1"/>
</dbReference>
<comment type="caution">
    <text evidence="13">The sequence shown here is derived from an EMBL/GenBank/DDBJ whole genome shotgun (WGS) entry which is preliminary data.</text>
</comment>
<evidence type="ECO:0000256" key="7">
    <source>
        <dbReference type="ARBA" id="ARBA00022801"/>
    </source>
</evidence>
<comment type="subcellular location">
    <subcellularLocation>
        <location evidence="9">Cytoplasm</location>
    </subcellularLocation>
</comment>
<dbReference type="PROSITE" id="PS00130">
    <property type="entry name" value="U_DNA_GLYCOSYLASE"/>
    <property type="match status" value="1"/>
</dbReference>
<evidence type="ECO:0000256" key="2">
    <source>
        <dbReference type="ARBA" id="ARBA00002631"/>
    </source>
</evidence>
<dbReference type="NCBIfam" id="TIGR00628">
    <property type="entry name" value="ung"/>
    <property type="match status" value="1"/>
</dbReference>
<dbReference type="InterPro" id="IPR018085">
    <property type="entry name" value="Ura-DNA_Glyclase_AS"/>
</dbReference>
<organism evidence="13 14">
    <name type="scientific">Leuconostoc pseudomesenteroides</name>
    <dbReference type="NCBI Taxonomy" id="33968"/>
    <lineage>
        <taxon>Bacteria</taxon>
        <taxon>Bacillati</taxon>
        <taxon>Bacillota</taxon>
        <taxon>Bacilli</taxon>
        <taxon>Lactobacillales</taxon>
        <taxon>Lactobacillaceae</taxon>
        <taxon>Leuconostoc</taxon>
    </lineage>
</organism>
<dbReference type="GO" id="GO:0004844">
    <property type="term" value="F:uracil DNA N-glycosylase activity"/>
    <property type="evidence" value="ECO:0007669"/>
    <property type="project" value="UniProtKB-UniRule"/>
</dbReference>
<dbReference type="RefSeq" id="WP_004914686.1">
    <property type="nucleotide sequence ID" value="NZ_MPLS01000004.1"/>
</dbReference>
<feature type="active site" description="Proton acceptor" evidence="9 10">
    <location>
        <position position="65"/>
    </location>
</feature>
<dbReference type="NCBIfam" id="NF003589">
    <property type="entry name" value="PRK05254.1-2"/>
    <property type="match status" value="1"/>
</dbReference>
<protein>
    <recommendedName>
        <fullName evidence="5 9">Uracil-DNA glycosylase</fullName>
        <shortName evidence="9">UDG</shortName>
        <ecNumber evidence="4 9">3.2.2.27</ecNumber>
    </recommendedName>
</protein>
<dbReference type="GO" id="GO:0097510">
    <property type="term" value="P:base-excision repair, AP site formation via deaminated base removal"/>
    <property type="evidence" value="ECO:0007669"/>
    <property type="project" value="TreeGrafter"/>
</dbReference>
<dbReference type="AlphaFoldDB" id="A0A1X0VFG9"/>
<dbReference type="InterPro" id="IPR002043">
    <property type="entry name" value="UDG_fam1"/>
</dbReference>
<dbReference type="CDD" id="cd10027">
    <property type="entry name" value="UDG-F1-like"/>
    <property type="match status" value="1"/>
</dbReference>
<evidence type="ECO:0000313" key="14">
    <source>
        <dbReference type="Proteomes" id="UP000192288"/>
    </source>
</evidence>
<feature type="domain" description="Uracil-DNA glycosylase-like" evidence="12">
    <location>
        <begin position="49"/>
        <end position="208"/>
    </location>
</feature>
<keyword evidence="7 9" id="KW-0378">Hydrolase</keyword>
<dbReference type="SMART" id="SM00986">
    <property type="entry name" value="UDG"/>
    <property type="match status" value="1"/>
</dbReference>
<proteinExistence type="inferred from homology"/>
<dbReference type="STRING" id="33968.BMS77_01310"/>